<dbReference type="OrthoDB" id="194358at2759"/>
<name>A0A8E2EL82_9PEZI</name>
<evidence type="ECO:0000256" key="1">
    <source>
        <dbReference type="SAM" id="MobiDB-lite"/>
    </source>
</evidence>
<dbReference type="AlphaFoldDB" id="A0A8E2EL82"/>
<sequence>MSTFPARSNVYRYQALDATRQQIRLIKLEKSASSKLLPRCNIHAFDLASAPKYIALSYTWGPPDPSYRILVDNKTFEVRENLYNFLCSFQTGSAIRTDIAYIYIDQICIDQGNLQERNSQVRLMSDIYTQSSLVVVWLGSDPKMVKAAHAIEDDMEDADELHVPTANLRVLLSNVYFTRIWIVQEVSLASKIRMLIGDYELYWGAAKFAAERMDPMKPANSLGTLNDLFKEKDQKKEWRLDTIVSKYSVHECQDPRDKVYGFLGMVPDWQRPAVDYAKSTHQVFLDVIPIVLNIYWVNKPTEVIQNTRFYGHFRVYLENMLKLAWNMKFPDHDQRGLISLFEQIVDVEDQLSRNIDDVSLTLTDVIDGFGYEAVDSGVADGGEGVLMGRWWMAVGNQKYYHDCRTATEPLRKLFAWQFLGNVQKKETWPGKEAEEASLQRMLDPNDPYPYDSESDGYGDFDEY</sequence>
<dbReference type="PANTHER" id="PTHR24148:SF73">
    <property type="entry name" value="HET DOMAIN PROTEIN (AFU_ORTHOLOGUE AFUA_8G01020)"/>
    <property type="match status" value="1"/>
</dbReference>
<dbReference type="InterPro" id="IPR010730">
    <property type="entry name" value="HET"/>
</dbReference>
<dbReference type="EMBL" id="KV744809">
    <property type="protein sequence ID" value="OCK86112.1"/>
    <property type="molecule type" value="Genomic_DNA"/>
</dbReference>
<dbReference type="InterPro" id="IPR052895">
    <property type="entry name" value="HetReg/Transcr_Mod"/>
</dbReference>
<gene>
    <name evidence="3" type="ORF">K432DRAFT_377068</name>
</gene>
<organism evidence="3 4">
    <name type="scientific">Lepidopterella palustris CBS 459.81</name>
    <dbReference type="NCBI Taxonomy" id="1314670"/>
    <lineage>
        <taxon>Eukaryota</taxon>
        <taxon>Fungi</taxon>
        <taxon>Dikarya</taxon>
        <taxon>Ascomycota</taxon>
        <taxon>Pezizomycotina</taxon>
        <taxon>Dothideomycetes</taxon>
        <taxon>Pleosporomycetidae</taxon>
        <taxon>Mytilinidiales</taxon>
        <taxon>Argynnaceae</taxon>
        <taxon>Lepidopterella</taxon>
    </lineage>
</organism>
<evidence type="ECO:0000259" key="2">
    <source>
        <dbReference type="Pfam" id="PF06985"/>
    </source>
</evidence>
<evidence type="ECO:0000313" key="3">
    <source>
        <dbReference type="EMBL" id="OCK86112.1"/>
    </source>
</evidence>
<evidence type="ECO:0000313" key="4">
    <source>
        <dbReference type="Proteomes" id="UP000250266"/>
    </source>
</evidence>
<keyword evidence="4" id="KW-1185">Reference proteome</keyword>
<reference evidence="3 4" key="1">
    <citation type="journal article" date="2016" name="Nat. Commun.">
        <title>Ectomycorrhizal ecology is imprinted in the genome of the dominant symbiotic fungus Cenococcum geophilum.</title>
        <authorList>
            <consortium name="DOE Joint Genome Institute"/>
            <person name="Peter M."/>
            <person name="Kohler A."/>
            <person name="Ohm R.A."/>
            <person name="Kuo A."/>
            <person name="Krutzmann J."/>
            <person name="Morin E."/>
            <person name="Arend M."/>
            <person name="Barry K.W."/>
            <person name="Binder M."/>
            <person name="Choi C."/>
            <person name="Clum A."/>
            <person name="Copeland A."/>
            <person name="Grisel N."/>
            <person name="Haridas S."/>
            <person name="Kipfer T."/>
            <person name="LaButti K."/>
            <person name="Lindquist E."/>
            <person name="Lipzen A."/>
            <person name="Maire R."/>
            <person name="Meier B."/>
            <person name="Mihaltcheva S."/>
            <person name="Molinier V."/>
            <person name="Murat C."/>
            <person name="Poggeler S."/>
            <person name="Quandt C.A."/>
            <person name="Sperisen C."/>
            <person name="Tritt A."/>
            <person name="Tisserant E."/>
            <person name="Crous P.W."/>
            <person name="Henrissat B."/>
            <person name="Nehls U."/>
            <person name="Egli S."/>
            <person name="Spatafora J.W."/>
            <person name="Grigoriev I.V."/>
            <person name="Martin F.M."/>
        </authorList>
    </citation>
    <scope>NUCLEOTIDE SEQUENCE [LARGE SCALE GENOMIC DNA]</scope>
    <source>
        <strain evidence="3 4">CBS 459.81</strain>
    </source>
</reference>
<feature type="region of interest" description="Disordered" evidence="1">
    <location>
        <begin position="428"/>
        <end position="463"/>
    </location>
</feature>
<proteinExistence type="predicted"/>
<feature type="compositionally biased region" description="Acidic residues" evidence="1">
    <location>
        <begin position="452"/>
        <end position="463"/>
    </location>
</feature>
<dbReference type="Proteomes" id="UP000250266">
    <property type="component" value="Unassembled WGS sequence"/>
</dbReference>
<accession>A0A8E2EL82</accession>
<dbReference type="Pfam" id="PF06985">
    <property type="entry name" value="HET"/>
    <property type="match status" value="1"/>
</dbReference>
<feature type="domain" description="Heterokaryon incompatibility" evidence="2">
    <location>
        <begin position="53"/>
        <end position="185"/>
    </location>
</feature>
<dbReference type="PANTHER" id="PTHR24148">
    <property type="entry name" value="ANKYRIN REPEAT DOMAIN-CONTAINING PROTEIN 39 HOMOLOG-RELATED"/>
    <property type="match status" value="1"/>
</dbReference>
<protein>
    <submittedName>
        <fullName evidence="3">HET-domain-containing protein</fullName>
    </submittedName>
</protein>